<dbReference type="EMBL" id="AP029612">
    <property type="protein sequence ID" value="BFG70929.1"/>
    <property type="molecule type" value="Genomic_DNA"/>
</dbReference>
<dbReference type="AlphaFoldDB" id="A0AAT9GJZ0"/>
<dbReference type="InterPro" id="IPR007167">
    <property type="entry name" value="Fe-transptr_FeoA-like"/>
</dbReference>
<dbReference type="PROSITE" id="PS50944">
    <property type="entry name" value="HTH_DTXR"/>
    <property type="match status" value="1"/>
</dbReference>
<dbReference type="InterPro" id="IPR036388">
    <property type="entry name" value="WH-like_DNA-bd_sf"/>
</dbReference>
<evidence type="ECO:0000256" key="6">
    <source>
        <dbReference type="ARBA" id="ARBA00022491"/>
    </source>
</evidence>
<proteinExistence type="inferred from homology"/>
<dbReference type="InterPro" id="IPR050536">
    <property type="entry name" value="DtxR_MntR_Metal-Reg"/>
</dbReference>
<dbReference type="GO" id="GO:0005737">
    <property type="term" value="C:cytoplasm"/>
    <property type="evidence" value="ECO:0007669"/>
    <property type="project" value="UniProtKB-SubCell"/>
</dbReference>
<dbReference type="InterPro" id="IPR036390">
    <property type="entry name" value="WH_DNA-bd_sf"/>
</dbReference>
<dbReference type="Pfam" id="PF04023">
    <property type="entry name" value="FeoA"/>
    <property type="match status" value="1"/>
</dbReference>
<gene>
    <name evidence="15" type="ORF">KACHI17_18100</name>
</gene>
<dbReference type="GO" id="GO:0046983">
    <property type="term" value="F:protein dimerization activity"/>
    <property type="evidence" value="ECO:0007669"/>
    <property type="project" value="InterPro"/>
</dbReference>
<dbReference type="Gene3D" id="1.10.60.10">
    <property type="entry name" value="Iron dependent repressor, metal binding and dimerisation domain"/>
    <property type="match status" value="1"/>
</dbReference>
<protein>
    <recommendedName>
        <fullName evidence="4">Transcriptional regulator MntR</fullName>
    </recommendedName>
    <alternativeName>
        <fullName evidence="13">Manganese transport regulator</fullName>
    </alternativeName>
</protein>
<dbReference type="GO" id="GO:0003700">
    <property type="term" value="F:DNA-binding transcription factor activity"/>
    <property type="evidence" value="ECO:0007669"/>
    <property type="project" value="InterPro"/>
</dbReference>
<dbReference type="PANTHER" id="PTHR33238">
    <property type="entry name" value="IRON (METAL) DEPENDENT REPRESSOR, DTXR FAMILY"/>
    <property type="match status" value="1"/>
</dbReference>
<evidence type="ECO:0000256" key="8">
    <source>
        <dbReference type="ARBA" id="ARBA00023125"/>
    </source>
</evidence>
<evidence type="ECO:0000256" key="9">
    <source>
        <dbReference type="ARBA" id="ARBA00023159"/>
    </source>
</evidence>
<dbReference type="InterPro" id="IPR001367">
    <property type="entry name" value="Fe_dep_repressor"/>
</dbReference>
<evidence type="ECO:0000256" key="2">
    <source>
        <dbReference type="ARBA" id="ARBA00007871"/>
    </source>
</evidence>
<keyword evidence="8" id="KW-0238">DNA-binding</keyword>
<feature type="domain" description="HTH dtxR-type" evidence="14">
    <location>
        <begin position="1"/>
        <end position="66"/>
    </location>
</feature>
<keyword evidence="7" id="KW-0805">Transcription regulation</keyword>
<dbReference type="PANTHER" id="PTHR33238:SF11">
    <property type="entry name" value="TRANSCRIPTIONAL REGULATOR MNTR"/>
    <property type="match status" value="1"/>
</dbReference>
<evidence type="ECO:0000259" key="14">
    <source>
        <dbReference type="PROSITE" id="PS50944"/>
    </source>
</evidence>
<sequence>MLSTTEENYLKALLQLTLEQSPKTEAGTNELAAHLGVKPATANDMLKKLKEKKLINYEKYGKSSLTAQGRKLAIEVVRKHRLWETFLYEKLGFTWDEVHEVAEQLEHIQSQKLIDRLDKLLNYPSFDPHGDIIPTAAGEMKMPVKKTLNEEEVGHNCKMIGVKDNSAAFLQYVDKVGLSMHNHIKVLARQTYDELIEIEVNGRKSSVSPRFAENIVIVCEDCETKNKKSSKKKNQ</sequence>
<dbReference type="Pfam" id="PF02742">
    <property type="entry name" value="Fe_dep_repr_C"/>
    <property type="match status" value="1"/>
</dbReference>
<dbReference type="SUPFAM" id="SSF46785">
    <property type="entry name" value="Winged helix' DNA-binding domain"/>
    <property type="match status" value="1"/>
</dbReference>
<evidence type="ECO:0000256" key="4">
    <source>
        <dbReference type="ARBA" id="ARBA00022386"/>
    </source>
</evidence>
<evidence type="ECO:0000256" key="3">
    <source>
        <dbReference type="ARBA" id="ARBA00011738"/>
    </source>
</evidence>
<dbReference type="InterPro" id="IPR036421">
    <property type="entry name" value="Fe_dep_repressor_sf"/>
</dbReference>
<dbReference type="SMART" id="SM00529">
    <property type="entry name" value="HTH_DTXR"/>
    <property type="match status" value="1"/>
</dbReference>
<reference evidence="15" key="1">
    <citation type="submission" date="2024-02" db="EMBL/GenBank/DDBJ databases">
        <title>Sediminibacterium planktonica sp. nov. and Sediminibacterium longus sp. nov., isolated from surface lake and river water.</title>
        <authorList>
            <person name="Watanabe K."/>
            <person name="Takemine S."/>
            <person name="Ishii Y."/>
            <person name="Ogata Y."/>
            <person name="Shindo C."/>
            <person name="Suda W."/>
        </authorList>
    </citation>
    <scope>NUCLEOTIDE SEQUENCE</scope>
    <source>
        <strain evidence="15">KACHI17</strain>
    </source>
</reference>
<evidence type="ECO:0000256" key="7">
    <source>
        <dbReference type="ARBA" id="ARBA00023015"/>
    </source>
</evidence>
<comment type="subcellular location">
    <subcellularLocation>
        <location evidence="1">Cytoplasm</location>
    </subcellularLocation>
</comment>
<comment type="function">
    <text evidence="12">In the presence of manganese, represses expression of mntH and mntS. Up-regulates expression of mntP.</text>
</comment>
<evidence type="ECO:0000256" key="10">
    <source>
        <dbReference type="ARBA" id="ARBA00023163"/>
    </source>
</evidence>
<keyword evidence="11" id="KW-0464">Manganese</keyword>
<dbReference type="GO" id="GO:0046914">
    <property type="term" value="F:transition metal ion binding"/>
    <property type="evidence" value="ECO:0007669"/>
    <property type="project" value="InterPro"/>
</dbReference>
<comment type="similarity">
    <text evidence="2">Belongs to the DtxR/MntR family.</text>
</comment>
<evidence type="ECO:0000256" key="12">
    <source>
        <dbReference type="ARBA" id="ARBA00025185"/>
    </source>
</evidence>
<dbReference type="InterPro" id="IPR022689">
    <property type="entry name" value="Iron_dep_repressor"/>
</dbReference>
<keyword evidence="6" id="KW-0678">Repressor</keyword>
<evidence type="ECO:0000256" key="11">
    <source>
        <dbReference type="ARBA" id="ARBA00023211"/>
    </source>
</evidence>
<dbReference type="GO" id="GO:0003677">
    <property type="term" value="F:DNA binding"/>
    <property type="evidence" value="ECO:0007669"/>
    <property type="project" value="UniProtKB-KW"/>
</dbReference>
<dbReference type="RefSeq" id="WP_353548566.1">
    <property type="nucleotide sequence ID" value="NZ_AP029612.1"/>
</dbReference>
<dbReference type="SUPFAM" id="SSF47979">
    <property type="entry name" value="Iron-dependent repressor protein, dimerization domain"/>
    <property type="match status" value="1"/>
</dbReference>
<name>A0AAT9GJZ0_9BACT</name>
<keyword evidence="5" id="KW-0963">Cytoplasm</keyword>
<accession>A0AAT9GJZ0</accession>
<dbReference type="InterPro" id="IPR022687">
    <property type="entry name" value="HTH_DTXR"/>
</dbReference>
<evidence type="ECO:0000256" key="13">
    <source>
        <dbReference type="ARBA" id="ARBA00032593"/>
    </source>
</evidence>
<dbReference type="Pfam" id="PF01325">
    <property type="entry name" value="Fe_dep_repress"/>
    <property type="match status" value="1"/>
</dbReference>
<evidence type="ECO:0000313" key="15">
    <source>
        <dbReference type="EMBL" id="BFG70929.1"/>
    </source>
</evidence>
<dbReference type="Gene3D" id="1.10.10.10">
    <property type="entry name" value="Winged helix-like DNA-binding domain superfamily/Winged helix DNA-binding domain"/>
    <property type="match status" value="1"/>
</dbReference>
<evidence type="ECO:0000256" key="5">
    <source>
        <dbReference type="ARBA" id="ARBA00022490"/>
    </source>
</evidence>
<dbReference type="InterPro" id="IPR038157">
    <property type="entry name" value="FeoA_core_dom"/>
</dbReference>
<organism evidence="15">
    <name type="scientific">Sediminibacterium sp. KACHI17</name>
    <dbReference type="NCBI Taxonomy" id="1751071"/>
    <lineage>
        <taxon>Bacteria</taxon>
        <taxon>Pseudomonadati</taxon>
        <taxon>Bacteroidota</taxon>
        <taxon>Chitinophagia</taxon>
        <taxon>Chitinophagales</taxon>
        <taxon>Chitinophagaceae</taxon>
        <taxon>Sediminibacterium</taxon>
    </lineage>
</organism>
<dbReference type="Gene3D" id="2.30.30.90">
    <property type="match status" value="1"/>
</dbReference>
<evidence type="ECO:0000256" key="1">
    <source>
        <dbReference type="ARBA" id="ARBA00004496"/>
    </source>
</evidence>
<keyword evidence="9" id="KW-0010">Activator</keyword>
<keyword evidence="10" id="KW-0804">Transcription</keyword>
<comment type="subunit">
    <text evidence="3">Homodimer.</text>
</comment>